<keyword evidence="1" id="KW-0472">Membrane</keyword>
<gene>
    <name evidence="2" type="ORF">GD597_16295</name>
</gene>
<dbReference type="Pfam" id="PF19579">
    <property type="entry name" value="FtsL_2"/>
    <property type="match status" value="1"/>
</dbReference>
<dbReference type="InterPro" id="IPR045755">
    <property type="entry name" value="FtsL-like"/>
</dbReference>
<comment type="caution">
    <text evidence="2">The sequence shown here is derived from an EMBL/GenBank/DDBJ whole genome shotgun (WGS) entry which is preliminary data.</text>
</comment>
<dbReference type="RefSeq" id="WP_171608981.1">
    <property type="nucleotide sequence ID" value="NZ_WHPF01000012.1"/>
</dbReference>
<protein>
    <recommendedName>
        <fullName evidence="4">Cell division protein FtsL</fullName>
    </recommendedName>
</protein>
<feature type="transmembrane region" description="Helical" evidence="1">
    <location>
        <begin position="20"/>
        <end position="42"/>
    </location>
</feature>
<dbReference type="AlphaFoldDB" id="A0A8J8JV59"/>
<sequence length="112" mass="12727">MAQTDQKESGKNIFKSLVGYHWILKNLLFFLFLSFLAVLYIANGHVADNTIRDINNTAKQVKELQYEYKSLKSEEMFKSREAQIVKAATPLGLSISTQPPMGLKIEMAKDTK</sequence>
<reference evidence="2" key="1">
    <citation type="submission" date="2019-10" db="EMBL/GenBank/DDBJ databases">
        <title>Draft genome sequence of Panacibacter sp. KCS-6.</title>
        <authorList>
            <person name="Yim K.J."/>
        </authorList>
    </citation>
    <scope>NUCLEOTIDE SEQUENCE</scope>
    <source>
        <strain evidence="2">KCS-6</strain>
    </source>
</reference>
<dbReference type="Proteomes" id="UP000598971">
    <property type="component" value="Unassembled WGS sequence"/>
</dbReference>
<evidence type="ECO:0008006" key="4">
    <source>
        <dbReference type="Google" id="ProtNLM"/>
    </source>
</evidence>
<organism evidence="2 3">
    <name type="scientific">Limnovirga soli</name>
    <dbReference type="NCBI Taxonomy" id="2656915"/>
    <lineage>
        <taxon>Bacteria</taxon>
        <taxon>Pseudomonadati</taxon>
        <taxon>Bacteroidota</taxon>
        <taxon>Chitinophagia</taxon>
        <taxon>Chitinophagales</taxon>
        <taxon>Chitinophagaceae</taxon>
        <taxon>Limnovirga</taxon>
    </lineage>
</organism>
<name>A0A8J8JV59_9BACT</name>
<evidence type="ECO:0000313" key="2">
    <source>
        <dbReference type="EMBL" id="NNV57035.1"/>
    </source>
</evidence>
<keyword evidence="1" id="KW-0812">Transmembrane</keyword>
<proteinExistence type="predicted"/>
<evidence type="ECO:0000256" key="1">
    <source>
        <dbReference type="SAM" id="Phobius"/>
    </source>
</evidence>
<accession>A0A8J8JV59</accession>
<evidence type="ECO:0000313" key="3">
    <source>
        <dbReference type="Proteomes" id="UP000598971"/>
    </source>
</evidence>
<keyword evidence="1" id="KW-1133">Transmembrane helix</keyword>
<keyword evidence="3" id="KW-1185">Reference proteome</keyword>
<dbReference type="EMBL" id="WHPF01000012">
    <property type="protein sequence ID" value="NNV57035.1"/>
    <property type="molecule type" value="Genomic_DNA"/>
</dbReference>